<reference evidence="3" key="1">
    <citation type="submission" date="2016-03" db="EMBL/GenBank/DDBJ databases">
        <authorList>
            <person name="Devillers Hugo."/>
        </authorList>
    </citation>
    <scope>NUCLEOTIDE SEQUENCE [LARGE SCALE GENOMIC DNA]</scope>
</reference>
<evidence type="ECO:0000313" key="3">
    <source>
        <dbReference type="Proteomes" id="UP000191144"/>
    </source>
</evidence>
<proteinExistence type="predicted"/>
<dbReference type="AlphaFoldDB" id="A0A1G4IZU7"/>
<dbReference type="InterPro" id="IPR012677">
    <property type="entry name" value="Nucleotide-bd_a/b_plait_sf"/>
</dbReference>
<dbReference type="EMBL" id="LT598479">
    <property type="protein sequence ID" value="SCU82548.1"/>
    <property type="molecule type" value="Genomic_DNA"/>
</dbReference>
<keyword evidence="3" id="KW-1185">Reference proteome</keyword>
<accession>A0A1G4IZU7</accession>
<name>A0A1G4IZU7_9SACH</name>
<organism evidence="2 3">
    <name type="scientific">Lachancea meyersii CBS 8951</name>
    <dbReference type="NCBI Taxonomy" id="1266667"/>
    <lineage>
        <taxon>Eukaryota</taxon>
        <taxon>Fungi</taxon>
        <taxon>Dikarya</taxon>
        <taxon>Ascomycota</taxon>
        <taxon>Saccharomycotina</taxon>
        <taxon>Saccharomycetes</taxon>
        <taxon>Saccharomycetales</taxon>
        <taxon>Saccharomycetaceae</taxon>
        <taxon>Lachancea</taxon>
    </lineage>
</organism>
<dbReference type="SUPFAM" id="SSF54928">
    <property type="entry name" value="RNA-binding domain, RBD"/>
    <property type="match status" value="1"/>
</dbReference>
<evidence type="ECO:0000313" key="2">
    <source>
        <dbReference type="EMBL" id="SCU82548.1"/>
    </source>
</evidence>
<dbReference type="Gene3D" id="3.30.70.330">
    <property type="match status" value="1"/>
</dbReference>
<evidence type="ECO:0000256" key="1">
    <source>
        <dbReference type="SAM" id="MobiDB-lite"/>
    </source>
</evidence>
<feature type="region of interest" description="Disordered" evidence="1">
    <location>
        <begin position="184"/>
        <end position="206"/>
    </location>
</feature>
<protein>
    <submittedName>
        <fullName evidence="2">LAME_0C01706g1_1</fullName>
    </submittedName>
</protein>
<dbReference type="OrthoDB" id="4034296at2759"/>
<sequence length="343" mass="39330">MVLETDPETCDQLKDWIGHELIEKDPDIASELIDYVLEILRGLPSVSDKKESGFDAEDLVKLQLKGIVRNPETMVEQYPSRMLALENEEKASRPTSSVKIMHIPIRFLKKEQIKAQFRAFGAIEHCKVNMLERQAVIQYKNESCAIRCTKAATVFFQNRFVKAEFFHGILEDFEGATLISTEPQKSFQIPQSPSPPTPLVSSPEGNDFSKRIQQVQGVQQAIFENNQRSNESFKKNFNELFSSKEKLLRAHQSLLQNLRRKTLDLPPDDTGTTVEQLALEFEELQTSMDKLSITPEAMVNIKLRKLNMDHPNELEMKDARAAAGKKKRAKKSTVLRKKMRRKR</sequence>
<feature type="region of interest" description="Disordered" evidence="1">
    <location>
        <begin position="319"/>
        <end position="343"/>
    </location>
</feature>
<dbReference type="InterPro" id="IPR035979">
    <property type="entry name" value="RBD_domain_sf"/>
</dbReference>
<gene>
    <name evidence="2" type="ORF">LAME_0C01706G</name>
</gene>
<feature type="compositionally biased region" description="Basic residues" evidence="1">
    <location>
        <begin position="323"/>
        <end position="343"/>
    </location>
</feature>
<dbReference type="Proteomes" id="UP000191144">
    <property type="component" value="Chromosome C"/>
</dbReference>
<dbReference type="GO" id="GO:0003676">
    <property type="term" value="F:nucleic acid binding"/>
    <property type="evidence" value="ECO:0007669"/>
    <property type="project" value="InterPro"/>
</dbReference>